<protein>
    <submittedName>
        <fullName evidence="11">Cobalt-zinc-cadmium resistance protein</fullName>
    </submittedName>
</protein>
<dbReference type="InterPro" id="IPR050291">
    <property type="entry name" value="CDF_Transporter"/>
</dbReference>
<dbReference type="Gene3D" id="3.30.70.1350">
    <property type="entry name" value="Cation efflux protein, cytoplasmic domain"/>
    <property type="match status" value="1"/>
</dbReference>
<dbReference type="GO" id="GO:0005886">
    <property type="term" value="C:plasma membrane"/>
    <property type="evidence" value="ECO:0007669"/>
    <property type="project" value="TreeGrafter"/>
</dbReference>
<feature type="transmembrane region" description="Helical" evidence="8">
    <location>
        <begin position="59"/>
        <end position="76"/>
    </location>
</feature>
<sequence length="343" mass="35676">MSDPGEGIRSAGAAVLGAGPRTRPKSRAAALSIASNSTLIVLKLVAGVLTGSIAILTEAIHSSIDLIASVVAFVSVRKAGVPADREHPYGHAKVENLAAAFEGVLILVGAAVIAFESVRRLFVPAEVQLLWVGIAVIGFSGVANVAVSTFLARRAAATDSPALEGDAAHLRTDALTSFGVLAGLLLVEVTGIERIDPIVALLVAVAIVFSGLRLVSRSSRVLVDEALPAVELAGVREAVQGHGAEEIAGFHALRARRAGSDRYVDLHVQFRRGTSLERAHDLAHELTRDIRLRLSGADVLIHLEPEDAVRPDEWVGAGGSSTGASGRGVEASDPADAARRRGR</sequence>
<dbReference type="AlphaFoldDB" id="A0A6J4S136"/>
<dbReference type="NCBIfam" id="TIGR01297">
    <property type="entry name" value="CDF"/>
    <property type="match status" value="1"/>
</dbReference>
<name>A0A6J4S136_9ACTN</name>
<evidence type="ECO:0000256" key="2">
    <source>
        <dbReference type="ARBA" id="ARBA00008114"/>
    </source>
</evidence>
<dbReference type="GO" id="GO:0015341">
    <property type="term" value="F:zinc efflux antiporter activity"/>
    <property type="evidence" value="ECO:0007669"/>
    <property type="project" value="TreeGrafter"/>
</dbReference>
<evidence type="ECO:0000256" key="3">
    <source>
        <dbReference type="ARBA" id="ARBA00022448"/>
    </source>
</evidence>
<feature type="domain" description="Cation efflux protein transmembrane" evidence="9">
    <location>
        <begin position="31"/>
        <end position="223"/>
    </location>
</feature>
<feature type="transmembrane region" description="Helical" evidence="8">
    <location>
        <begin position="173"/>
        <end position="192"/>
    </location>
</feature>
<dbReference type="EMBL" id="CADCVU010000048">
    <property type="protein sequence ID" value="CAA9487129.1"/>
    <property type="molecule type" value="Genomic_DNA"/>
</dbReference>
<keyword evidence="4 8" id="KW-0812">Transmembrane</keyword>
<evidence type="ECO:0000313" key="11">
    <source>
        <dbReference type="EMBL" id="CAA9487129.1"/>
    </source>
</evidence>
<dbReference type="SUPFAM" id="SSF161111">
    <property type="entry name" value="Cation efflux protein transmembrane domain-like"/>
    <property type="match status" value="1"/>
</dbReference>
<evidence type="ECO:0000259" key="10">
    <source>
        <dbReference type="Pfam" id="PF16916"/>
    </source>
</evidence>
<keyword evidence="5 8" id="KW-1133">Transmembrane helix</keyword>
<dbReference type="GO" id="GO:0006882">
    <property type="term" value="P:intracellular zinc ion homeostasis"/>
    <property type="evidence" value="ECO:0007669"/>
    <property type="project" value="TreeGrafter"/>
</dbReference>
<dbReference type="GO" id="GO:0015093">
    <property type="term" value="F:ferrous iron transmembrane transporter activity"/>
    <property type="evidence" value="ECO:0007669"/>
    <property type="project" value="TreeGrafter"/>
</dbReference>
<evidence type="ECO:0000256" key="5">
    <source>
        <dbReference type="ARBA" id="ARBA00022989"/>
    </source>
</evidence>
<accession>A0A6J4S136</accession>
<evidence type="ECO:0000256" key="1">
    <source>
        <dbReference type="ARBA" id="ARBA00004141"/>
    </source>
</evidence>
<dbReference type="InterPro" id="IPR027470">
    <property type="entry name" value="Cation_efflux_CTD"/>
</dbReference>
<dbReference type="GO" id="GO:0015086">
    <property type="term" value="F:cadmium ion transmembrane transporter activity"/>
    <property type="evidence" value="ECO:0007669"/>
    <property type="project" value="TreeGrafter"/>
</dbReference>
<dbReference type="PANTHER" id="PTHR43840">
    <property type="entry name" value="MITOCHONDRIAL METAL TRANSPORTER 1-RELATED"/>
    <property type="match status" value="1"/>
</dbReference>
<feature type="domain" description="Cation efflux protein cytoplasmic" evidence="10">
    <location>
        <begin position="228"/>
        <end position="306"/>
    </location>
</feature>
<dbReference type="InterPro" id="IPR002524">
    <property type="entry name" value="Cation_efflux"/>
</dbReference>
<feature type="transmembrane region" description="Helical" evidence="8">
    <location>
        <begin position="97"/>
        <end position="115"/>
    </location>
</feature>
<evidence type="ECO:0000259" key="9">
    <source>
        <dbReference type="Pfam" id="PF01545"/>
    </source>
</evidence>
<evidence type="ECO:0000256" key="7">
    <source>
        <dbReference type="SAM" id="MobiDB-lite"/>
    </source>
</evidence>
<dbReference type="InterPro" id="IPR027469">
    <property type="entry name" value="Cation_efflux_TMD_sf"/>
</dbReference>
<comment type="similarity">
    <text evidence="2">Belongs to the cation diffusion facilitator (CDF) transporter (TC 2.A.4) family.</text>
</comment>
<gene>
    <name evidence="11" type="ORF">AVDCRST_MAG45-519</name>
</gene>
<dbReference type="Pfam" id="PF16916">
    <property type="entry name" value="ZT_dimer"/>
    <property type="match status" value="1"/>
</dbReference>
<feature type="region of interest" description="Disordered" evidence="7">
    <location>
        <begin position="311"/>
        <end position="343"/>
    </location>
</feature>
<comment type="subcellular location">
    <subcellularLocation>
        <location evidence="1">Membrane</location>
        <topology evidence="1">Multi-pass membrane protein</topology>
    </subcellularLocation>
</comment>
<dbReference type="InterPro" id="IPR058533">
    <property type="entry name" value="Cation_efflux_TM"/>
</dbReference>
<feature type="transmembrane region" description="Helical" evidence="8">
    <location>
        <begin position="28"/>
        <end position="53"/>
    </location>
</feature>
<keyword evidence="6 8" id="KW-0472">Membrane</keyword>
<feature type="transmembrane region" description="Helical" evidence="8">
    <location>
        <begin position="198"/>
        <end position="215"/>
    </location>
</feature>
<dbReference type="PANTHER" id="PTHR43840:SF15">
    <property type="entry name" value="MITOCHONDRIAL METAL TRANSPORTER 1-RELATED"/>
    <property type="match status" value="1"/>
</dbReference>
<dbReference type="Gene3D" id="1.20.1510.10">
    <property type="entry name" value="Cation efflux protein transmembrane domain"/>
    <property type="match status" value="1"/>
</dbReference>
<proteinExistence type="inferred from homology"/>
<feature type="transmembrane region" description="Helical" evidence="8">
    <location>
        <begin position="127"/>
        <end position="152"/>
    </location>
</feature>
<evidence type="ECO:0000256" key="4">
    <source>
        <dbReference type="ARBA" id="ARBA00022692"/>
    </source>
</evidence>
<reference evidence="11" key="1">
    <citation type="submission" date="2020-02" db="EMBL/GenBank/DDBJ databases">
        <authorList>
            <person name="Meier V. D."/>
        </authorList>
    </citation>
    <scope>NUCLEOTIDE SEQUENCE</scope>
    <source>
        <strain evidence="11">AVDCRST_MAG45</strain>
    </source>
</reference>
<evidence type="ECO:0000256" key="8">
    <source>
        <dbReference type="SAM" id="Phobius"/>
    </source>
</evidence>
<dbReference type="InterPro" id="IPR036837">
    <property type="entry name" value="Cation_efflux_CTD_sf"/>
</dbReference>
<organism evidence="11">
    <name type="scientific">uncultured Solirubrobacterales bacterium</name>
    <dbReference type="NCBI Taxonomy" id="768556"/>
    <lineage>
        <taxon>Bacteria</taxon>
        <taxon>Bacillati</taxon>
        <taxon>Actinomycetota</taxon>
        <taxon>Thermoleophilia</taxon>
        <taxon>Solirubrobacterales</taxon>
        <taxon>environmental samples</taxon>
    </lineage>
</organism>
<dbReference type="SUPFAM" id="SSF160240">
    <property type="entry name" value="Cation efflux protein cytoplasmic domain-like"/>
    <property type="match status" value="1"/>
</dbReference>
<dbReference type="Pfam" id="PF01545">
    <property type="entry name" value="Cation_efflux"/>
    <property type="match status" value="1"/>
</dbReference>
<evidence type="ECO:0000256" key="6">
    <source>
        <dbReference type="ARBA" id="ARBA00023136"/>
    </source>
</evidence>
<keyword evidence="3" id="KW-0813">Transport</keyword>